<dbReference type="VEuPathDB" id="MicrosporidiaDB:H312_00659"/>
<feature type="domain" description="EF-hand" evidence="2">
    <location>
        <begin position="66"/>
        <end position="101"/>
    </location>
</feature>
<dbReference type="Proteomes" id="UP000030655">
    <property type="component" value="Unassembled WGS sequence"/>
</dbReference>
<evidence type="ECO:0000313" key="3">
    <source>
        <dbReference type="EMBL" id="KCZ81900.1"/>
    </source>
</evidence>
<reference evidence="3 4" key="2">
    <citation type="submission" date="2014-03" db="EMBL/GenBank/DDBJ databases">
        <title>The Genome Sequence of Anncaliia algerae insect isolate PRA339.</title>
        <authorList>
            <consortium name="The Broad Institute Genome Sequencing Platform"/>
            <consortium name="The Broad Institute Genome Sequencing Center for Infectious Disease"/>
            <person name="Cuomo C."/>
            <person name="Becnel J."/>
            <person name="Sanscrainte N."/>
            <person name="Walker B."/>
            <person name="Young S.K."/>
            <person name="Zeng Q."/>
            <person name="Gargeya S."/>
            <person name="Fitzgerald M."/>
            <person name="Haas B."/>
            <person name="Abouelleil A."/>
            <person name="Alvarado L."/>
            <person name="Arachchi H.M."/>
            <person name="Berlin A.M."/>
            <person name="Chapman S.B."/>
            <person name="Dewar J."/>
            <person name="Goldberg J."/>
            <person name="Griggs A."/>
            <person name="Gujja S."/>
            <person name="Hansen M."/>
            <person name="Howarth C."/>
            <person name="Imamovic A."/>
            <person name="Larimer J."/>
            <person name="McCowan C."/>
            <person name="Murphy C."/>
            <person name="Neiman D."/>
            <person name="Pearson M."/>
            <person name="Priest M."/>
            <person name="Roberts A."/>
            <person name="Saif S."/>
            <person name="Shea T."/>
            <person name="Sisk P."/>
            <person name="Sykes S."/>
            <person name="Wortman J."/>
            <person name="Nusbaum C."/>
            <person name="Birren B."/>
        </authorList>
    </citation>
    <scope>NUCLEOTIDE SEQUENCE [LARGE SCALE GENOMIC DNA]</scope>
    <source>
        <strain evidence="3 4">PRA339</strain>
    </source>
</reference>
<dbReference type="PROSITE" id="PS50222">
    <property type="entry name" value="EF_HAND_2"/>
    <property type="match status" value="1"/>
</dbReference>
<proteinExistence type="predicted"/>
<keyword evidence="1" id="KW-0106">Calcium</keyword>
<evidence type="ECO:0000259" key="2">
    <source>
        <dbReference type="PROSITE" id="PS50222"/>
    </source>
</evidence>
<sequence length="141" mass="16319">MMSNYQKIFDLYADSSNNTVKKADLNDMLLLEGHSVLASEMAKINSDEITFEEFEVLVKNASQRDLTFECIKDAFEAYDPDQTGYVDYKDIKTLFLNDFGKSDDEGEDEFMSSVMPDKDGKVNYMALLKDFFESKEEDRYE</sequence>
<dbReference type="InterPro" id="IPR002048">
    <property type="entry name" value="EF_hand_dom"/>
</dbReference>
<dbReference type="InterPro" id="IPR011992">
    <property type="entry name" value="EF-hand-dom_pair"/>
</dbReference>
<organism evidence="3 4">
    <name type="scientific">Anncaliia algerae PRA339</name>
    <dbReference type="NCBI Taxonomy" id="1288291"/>
    <lineage>
        <taxon>Eukaryota</taxon>
        <taxon>Fungi</taxon>
        <taxon>Fungi incertae sedis</taxon>
        <taxon>Microsporidia</taxon>
        <taxon>Tubulinosematoidea</taxon>
        <taxon>Tubulinosematidae</taxon>
        <taxon>Anncaliia</taxon>
    </lineage>
</organism>
<dbReference type="Pfam" id="PF13499">
    <property type="entry name" value="EF-hand_7"/>
    <property type="match status" value="1"/>
</dbReference>
<reference evidence="4" key="1">
    <citation type="submission" date="2013-02" db="EMBL/GenBank/DDBJ databases">
        <authorList>
            <consortium name="The Broad Institute Genome Sequencing Platform"/>
            <person name="Cuomo C."/>
            <person name="Becnel J."/>
            <person name="Sanscrainte N."/>
            <person name="Walker B."/>
            <person name="Young S.K."/>
            <person name="Zeng Q."/>
            <person name="Gargeya S."/>
            <person name="Fitzgerald M."/>
            <person name="Haas B."/>
            <person name="Abouelleil A."/>
            <person name="Alvarado L."/>
            <person name="Arachchi H.M."/>
            <person name="Berlin A.M."/>
            <person name="Chapman S.B."/>
            <person name="Dewar J."/>
            <person name="Goldberg J."/>
            <person name="Griggs A."/>
            <person name="Gujja S."/>
            <person name="Hansen M."/>
            <person name="Howarth C."/>
            <person name="Imamovic A."/>
            <person name="Larimer J."/>
            <person name="McCowan C."/>
            <person name="Murphy C."/>
            <person name="Neiman D."/>
            <person name="Pearson M."/>
            <person name="Priest M."/>
            <person name="Roberts A."/>
            <person name="Saif S."/>
            <person name="Shea T."/>
            <person name="Sisk P."/>
            <person name="Sykes S."/>
            <person name="Wortman J."/>
            <person name="Nusbaum C."/>
            <person name="Birren B."/>
        </authorList>
    </citation>
    <scope>NUCLEOTIDE SEQUENCE [LARGE SCALE GENOMIC DNA]</scope>
    <source>
        <strain evidence="4">PRA339</strain>
    </source>
</reference>
<dbReference type="HOGENOM" id="CLU_152676_0_0_1"/>
<accession>A0A059F3W7</accession>
<dbReference type="OrthoDB" id="26525at2759"/>
<dbReference type="InterPro" id="IPR018247">
    <property type="entry name" value="EF_Hand_1_Ca_BS"/>
</dbReference>
<evidence type="ECO:0000256" key="1">
    <source>
        <dbReference type="ARBA" id="ARBA00022837"/>
    </source>
</evidence>
<keyword evidence="4" id="KW-1185">Reference proteome</keyword>
<dbReference type="AlphaFoldDB" id="A0A059F3W7"/>
<dbReference type="EMBL" id="KK365135">
    <property type="protein sequence ID" value="KCZ81900.1"/>
    <property type="molecule type" value="Genomic_DNA"/>
</dbReference>
<gene>
    <name evidence="3" type="ORF">H312_00659</name>
</gene>
<dbReference type="SUPFAM" id="SSF47473">
    <property type="entry name" value="EF-hand"/>
    <property type="match status" value="1"/>
</dbReference>
<name>A0A059F3W7_9MICR</name>
<dbReference type="PROSITE" id="PS00018">
    <property type="entry name" value="EF_HAND_1"/>
    <property type="match status" value="1"/>
</dbReference>
<dbReference type="Gene3D" id="1.10.238.10">
    <property type="entry name" value="EF-hand"/>
    <property type="match status" value="1"/>
</dbReference>
<dbReference type="GO" id="GO:0005509">
    <property type="term" value="F:calcium ion binding"/>
    <property type="evidence" value="ECO:0007669"/>
    <property type="project" value="InterPro"/>
</dbReference>
<protein>
    <recommendedName>
        <fullName evidence="2">EF-hand domain-containing protein</fullName>
    </recommendedName>
</protein>
<evidence type="ECO:0000313" key="4">
    <source>
        <dbReference type="Proteomes" id="UP000030655"/>
    </source>
</evidence>